<dbReference type="GO" id="GO:0004623">
    <property type="term" value="F:phospholipase A2 activity"/>
    <property type="evidence" value="ECO:0007669"/>
    <property type="project" value="TreeGrafter"/>
</dbReference>
<feature type="signal peptide" evidence="9">
    <location>
        <begin position="1"/>
        <end position="19"/>
    </location>
</feature>
<keyword evidence="4 8" id="KW-0378">Hydrolase</keyword>
<organism evidence="11 12">
    <name type="scientific">Sparassis crispa</name>
    <dbReference type="NCBI Taxonomy" id="139825"/>
    <lineage>
        <taxon>Eukaryota</taxon>
        <taxon>Fungi</taxon>
        <taxon>Dikarya</taxon>
        <taxon>Basidiomycota</taxon>
        <taxon>Agaricomycotina</taxon>
        <taxon>Agaricomycetes</taxon>
        <taxon>Polyporales</taxon>
        <taxon>Sparassidaceae</taxon>
        <taxon>Sparassis</taxon>
    </lineage>
</organism>
<dbReference type="Gene3D" id="3.40.1090.10">
    <property type="entry name" value="Cytosolic phospholipase A2 catalytic domain"/>
    <property type="match status" value="1"/>
</dbReference>
<evidence type="ECO:0000313" key="11">
    <source>
        <dbReference type="EMBL" id="GBE81631.1"/>
    </source>
</evidence>
<dbReference type="Pfam" id="PF01735">
    <property type="entry name" value="PLA2_B"/>
    <property type="match status" value="1"/>
</dbReference>
<protein>
    <recommendedName>
        <fullName evidence="2 9">Lysophospholipase</fullName>
        <ecNumber evidence="2 9">3.1.1.5</ecNumber>
    </recommendedName>
</protein>
<evidence type="ECO:0000313" key="12">
    <source>
        <dbReference type="Proteomes" id="UP000287166"/>
    </source>
</evidence>
<dbReference type="InParanoid" id="A0A401GHN6"/>
<dbReference type="GO" id="GO:0004622">
    <property type="term" value="F:phosphatidylcholine lysophospholipase activity"/>
    <property type="evidence" value="ECO:0007669"/>
    <property type="project" value="UniProtKB-EC"/>
</dbReference>
<keyword evidence="3 9" id="KW-0732">Signal</keyword>
<dbReference type="FunCoup" id="A0A401GHN6">
    <property type="interactions" value="207"/>
</dbReference>
<dbReference type="PANTHER" id="PTHR10728:SF33">
    <property type="entry name" value="LYSOPHOSPHOLIPASE 1-RELATED"/>
    <property type="match status" value="1"/>
</dbReference>
<comment type="catalytic activity">
    <reaction evidence="9">
        <text>a 1-acyl-sn-glycero-3-phosphocholine + H2O = sn-glycerol 3-phosphocholine + a fatty acid + H(+)</text>
        <dbReference type="Rhea" id="RHEA:15177"/>
        <dbReference type="ChEBI" id="CHEBI:15377"/>
        <dbReference type="ChEBI" id="CHEBI:15378"/>
        <dbReference type="ChEBI" id="CHEBI:16870"/>
        <dbReference type="ChEBI" id="CHEBI:28868"/>
        <dbReference type="ChEBI" id="CHEBI:58168"/>
        <dbReference type="EC" id="3.1.1.5"/>
    </reaction>
</comment>
<dbReference type="PANTHER" id="PTHR10728">
    <property type="entry name" value="CYTOSOLIC PHOSPHOLIPASE A2"/>
    <property type="match status" value="1"/>
</dbReference>
<evidence type="ECO:0000256" key="2">
    <source>
        <dbReference type="ARBA" id="ARBA00013274"/>
    </source>
</evidence>
<dbReference type="GeneID" id="38778548"/>
<evidence type="ECO:0000256" key="1">
    <source>
        <dbReference type="ARBA" id="ARBA00008780"/>
    </source>
</evidence>
<dbReference type="STRING" id="139825.A0A401GHN6"/>
<evidence type="ECO:0000256" key="9">
    <source>
        <dbReference type="RuleBase" id="RU362103"/>
    </source>
</evidence>
<dbReference type="PROSITE" id="PS51210">
    <property type="entry name" value="PLA2C"/>
    <property type="match status" value="1"/>
</dbReference>
<dbReference type="GO" id="GO:0005829">
    <property type="term" value="C:cytosol"/>
    <property type="evidence" value="ECO:0007669"/>
    <property type="project" value="TreeGrafter"/>
</dbReference>
<dbReference type="InterPro" id="IPR016035">
    <property type="entry name" value="Acyl_Trfase/lysoPLipase"/>
</dbReference>
<keyword evidence="7" id="KW-0325">Glycoprotein</keyword>
<keyword evidence="5 8" id="KW-0442">Lipid degradation</keyword>
<accession>A0A401GHN6</accession>
<reference evidence="11 12" key="1">
    <citation type="journal article" date="2018" name="Sci. Rep.">
        <title>Genome sequence of the cauliflower mushroom Sparassis crispa (Hanabiratake) and its association with beneficial usage.</title>
        <authorList>
            <person name="Kiyama R."/>
            <person name="Furutani Y."/>
            <person name="Kawaguchi K."/>
            <person name="Nakanishi T."/>
        </authorList>
    </citation>
    <scope>NUCLEOTIDE SEQUENCE [LARGE SCALE GENOMIC DNA]</scope>
</reference>
<evidence type="ECO:0000256" key="3">
    <source>
        <dbReference type="ARBA" id="ARBA00022729"/>
    </source>
</evidence>
<evidence type="ECO:0000256" key="4">
    <source>
        <dbReference type="ARBA" id="ARBA00022801"/>
    </source>
</evidence>
<keyword evidence="12" id="KW-1185">Reference proteome</keyword>
<feature type="chain" id="PRO_5018820918" description="Lysophospholipase" evidence="9">
    <location>
        <begin position="20"/>
        <end position="605"/>
    </location>
</feature>
<comment type="caution">
    <text evidence="11">The sequence shown here is derived from an EMBL/GenBank/DDBJ whole genome shotgun (WGS) entry which is preliminary data.</text>
</comment>
<comment type="similarity">
    <text evidence="1 9">Belongs to the lysophospholipase family.</text>
</comment>
<dbReference type="GO" id="GO:0046475">
    <property type="term" value="P:glycerophospholipid catabolic process"/>
    <property type="evidence" value="ECO:0007669"/>
    <property type="project" value="TreeGrafter"/>
</dbReference>
<feature type="domain" description="PLA2c" evidence="10">
    <location>
        <begin position="33"/>
        <end position="605"/>
    </location>
</feature>
<dbReference type="AlphaFoldDB" id="A0A401GHN6"/>
<gene>
    <name evidence="11" type="ORF">SCP_0400020</name>
</gene>
<evidence type="ECO:0000256" key="6">
    <source>
        <dbReference type="ARBA" id="ARBA00023098"/>
    </source>
</evidence>
<evidence type="ECO:0000259" key="10">
    <source>
        <dbReference type="PROSITE" id="PS51210"/>
    </source>
</evidence>
<proteinExistence type="inferred from homology"/>
<dbReference type="OrthoDB" id="4084751at2759"/>
<evidence type="ECO:0000256" key="8">
    <source>
        <dbReference type="PROSITE-ProRule" id="PRU00555"/>
    </source>
</evidence>
<dbReference type="SUPFAM" id="SSF52151">
    <property type="entry name" value="FabD/lysophospholipase-like"/>
    <property type="match status" value="1"/>
</dbReference>
<keyword evidence="6 8" id="KW-0443">Lipid metabolism</keyword>
<dbReference type="RefSeq" id="XP_027612544.1">
    <property type="nucleotide sequence ID" value="XM_027756743.1"/>
</dbReference>
<name>A0A401GHN6_9APHY</name>
<dbReference type="EC" id="3.1.1.5" evidence="2 9"/>
<dbReference type="Proteomes" id="UP000287166">
    <property type="component" value="Unassembled WGS sequence"/>
</dbReference>
<dbReference type="EMBL" id="BFAD01000004">
    <property type="protein sequence ID" value="GBE81631.1"/>
    <property type="molecule type" value="Genomic_DNA"/>
</dbReference>
<evidence type="ECO:0000256" key="5">
    <source>
        <dbReference type="ARBA" id="ARBA00022963"/>
    </source>
</evidence>
<dbReference type="InterPro" id="IPR002642">
    <property type="entry name" value="LysoPLipase_cat_dom"/>
</dbReference>
<dbReference type="SMART" id="SM00022">
    <property type="entry name" value="PLAc"/>
    <property type="match status" value="1"/>
</dbReference>
<sequence>MLLLIVSTVLWAAPYLVAGQTAAAEAYAPSFSLCPPGTSLIREAGTTAQNLSFGESAYISNRTSKVLPEAWRTYLASVQISTHDEVILPGYVSAILEGANGSEYYPKLGIATSGGGYRAAIFGAGVLNTLDARNVTSIRAGTGGLLQAASYLSGLSGGGWLVSSLVQANFPTLPKLIFGAPNASAQTFGGWNVQLDLLTPSTNTSVEDYLVELIEEASGKALEGFPVTITDVWARALSRHFVNGTSVQNFANSTLPHGAGITLSSLANLPSFQSYVQPFPIITADSIAQRENTSNIVPGNTVPLTDPIYEFNVYEMGSFDPVLGAFTPTKFLGSSNGSLCTTGFDQLPFVQGVSSNLFNAANTSTSSLQNSSIYPIIQLLEKIIPEQGLELALAQLPNPFHGLAPQTYTDTNTTLLMLGDGGEDGEVIPFQPLLVKARGVEVIFAIDAASDTEDNFSDGSSIIATQDRVALFPNAYSFPPVPPLQSTFLSHNLTKQPTFFGCNASSSAEPFVIYLANGGAPLGQAALTNTSTEQLSYSAAQIDGMLQQVFDVATQGIPTEHGGVAEKDPEWPACLACGIVDRARARAGVERSGVCVSCLERYCWS</sequence>
<evidence type="ECO:0000256" key="7">
    <source>
        <dbReference type="ARBA" id="ARBA00023180"/>
    </source>
</evidence>